<evidence type="ECO:0000259" key="1">
    <source>
        <dbReference type="PROSITE" id="PS50879"/>
    </source>
</evidence>
<evidence type="ECO:0000313" key="3">
    <source>
        <dbReference type="Proteomes" id="UP000191672"/>
    </source>
</evidence>
<dbReference type="AlphaFoldDB" id="A0A1V6PKW6"/>
<accession>A0A1V6PKW6</accession>
<dbReference type="EMBL" id="MDYN01000114">
    <property type="protein sequence ID" value="OQD77337.1"/>
    <property type="molecule type" value="Genomic_DNA"/>
</dbReference>
<feature type="non-terminal residue" evidence="2">
    <location>
        <position position="276"/>
    </location>
</feature>
<feature type="domain" description="RNase H type-1" evidence="1">
    <location>
        <begin position="1"/>
        <end position="107"/>
    </location>
</feature>
<dbReference type="InterPro" id="IPR002156">
    <property type="entry name" value="RNaseH_domain"/>
</dbReference>
<dbReference type="GO" id="GO:0004523">
    <property type="term" value="F:RNA-DNA hybrid ribonuclease activity"/>
    <property type="evidence" value="ECO:0007669"/>
    <property type="project" value="InterPro"/>
</dbReference>
<keyword evidence="3" id="KW-1185">Reference proteome</keyword>
<reference evidence="3" key="1">
    <citation type="journal article" date="2017" name="Nat. Microbiol.">
        <title>Global analysis of biosynthetic gene clusters reveals vast potential of secondary metabolite production in Penicillium species.</title>
        <authorList>
            <person name="Nielsen J.C."/>
            <person name="Grijseels S."/>
            <person name="Prigent S."/>
            <person name="Ji B."/>
            <person name="Dainat J."/>
            <person name="Nielsen K.F."/>
            <person name="Frisvad J.C."/>
            <person name="Workman M."/>
            <person name="Nielsen J."/>
        </authorList>
    </citation>
    <scope>NUCLEOTIDE SEQUENCE [LARGE SCALE GENOMIC DNA]</scope>
    <source>
        <strain evidence="3">IBT 31811</strain>
    </source>
</reference>
<gene>
    <name evidence="2" type="ORF">PENANT_c114G03644</name>
</gene>
<dbReference type="InterPro" id="IPR012337">
    <property type="entry name" value="RNaseH-like_sf"/>
</dbReference>
<comment type="caution">
    <text evidence="2">The sequence shown here is derived from an EMBL/GenBank/DDBJ whole genome shotgun (WGS) entry which is preliminary data.</text>
</comment>
<dbReference type="SUPFAM" id="SSF53098">
    <property type="entry name" value="Ribonuclease H-like"/>
    <property type="match status" value="1"/>
</dbReference>
<proteinExistence type="predicted"/>
<organism evidence="2 3">
    <name type="scientific">Penicillium antarcticum</name>
    <dbReference type="NCBI Taxonomy" id="416450"/>
    <lineage>
        <taxon>Eukaryota</taxon>
        <taxon>Fungi</taxon>
        <taxon>Dikarya</taxon>
        <taxon>Ascomycota</taxon>
        <taxon>Pezizomycotina</taxon>
        <taxon>Eurotiomycetes</taxon>
        <taxon>Eurotiomycetidae</taxon>
        <taxon>Eurotiales</taxon>
        <taxon>Aspergillaceae</taxon>
        <taxon>Penicillium</taxon>
    </lineage>
</organism>
<dbReference type="PROSITE" id="PS50879">
    <property type="entry name" value="RNASE_H_1"/>
    <property type="match status" value="1"/>
</dbReference>
<name>A0A1V6PKW6_9EURO</name>
<sequence length="276" mass="31188">MERWSVHAAELIGILYAINIINKIALRHWRTSHIRVRSATILSDSKSALQAVQNPGNKSGQQIIHAILQAARNTKTHGTSIRLQWIPGHCEIPGNDAADSLAKDTAVPGKTHPFCFLLSRERAHIRQGIHAQWKKEWNESNTGAHLRQIDDTLPAKYTRRLYGSLPRNRAYLLTQLRTGHCWLSTYAKAFRFRDDDLCVCGERESVHHVLLDCERLRELRRELRFKVGEAFNSISTLLGGPGEEGRGKIDSASRSKTVEAVLDFAEASQRFQSRAP</sequence>
<dbReference type="Proteomes" id="UP000191672">
    <property type="component" value="Unassembled WGS sequence"/>
</dbReference>
<dbReference type="Pfam" id="PF00075">
    <property type="entry name" value="RNase_H"/>
    <property type="match status" value="1"/>
</dbReference>
<dbReference type="STRING" id="416450.A0A1V6PKW6"/>
<dbReference type="InterPro" id="IPR036397">
    <property type="entry name" value="RNaseH_sf"/>
</dbReference>
<dbReference type="GO" id="GO:0003676">
    <property type="term" value="F:nucleic acid binding"/>
    <property type="evidence" value="ECO:0007669"/>
    <property type="project" value="InterPro"/>
</dbReference>
<protein>
    <recommendedName>
        <fullName evidence="1">RNase H type-1 domain-containing protein</fullName>
    </recommendedName>
</protein>
<dbReference type="Gene3D" id="3.30.420.10">
    <property type="entry name" value="Ribonuclease H-like superfamily/Ribonuclease H"/>
    <property type="match status" value="1"/>
</dbReference>
<dbReference type="CDD" id="cd09276">
    <property type="entry name" value="Rnase_HI_RT_non_LTR"/>
    <property type="match status" value="1"/>
</dbReference>
<evidence type="ECO:0000313" key="2">
    <source>
        <dbReference type="EMBL" id="OQD77337.1"/>
    </source>
</evidence>